<dbReference type="Gene3D" id="2.60.40.1260">
    <property type="entry name" value="Lamin Tail domain"/>
    <property type="match status" value="1"/>
</dbReference>
<evidence type="ECO:0000256" key="2">
    <source>
        <dbReference type="SAM" id="Phobius"/>
    </source>
</evidence>
<dbReference type="PANTHER" id="PTHR40050">
    <property type="entry name" value="INNER SPORE COAT PROTEIN H"/>
    <property type="match status" value="1"/>
</dbReference>
<keyword evidence="5" id="KW-1185">Reference proteome</keyword>
<feature type="compositionally biased region" description="Pro residues" evidence="1">
    <location>
        <begin position="398"/>
        <end position="409"/>
    </location>
</feature>
<dbReference type="InterPro" id="IPR014867">
    <property type="entry name" value="Spore_coat_CotH_CotH2/3/7"/>
</dbReference>
<protein>
    <recommendedName>
        <fullName evidence="3">LTD domain-containing protein</fullName>
    </recommendedName>
</protein>
<dbReference type="InterPro" id="IPR036415">
    <property type="entry name" value="Lamin_tail_dom_sf"/>
</dbReference>
<dbReference type="SUPFAM" id="SSF74853">
    <property type="entry name" value="Lamin A/C globular tail domain"/>
    <property type="match status" value="2"/>
</dbReference>
<feature type="domain" description="LTD" evidence="3">
    <location>
        <begin position="676"/>
        <end position="833"/>
    </location>
</feature>
<dbReference type="Proteomes" id="UP001208689">
    <property type="component" value="Chromosome"/>
</dbReference>
<dbReference type="Pfam" id="PF08757">
    <property type="entry name" value="CotH"/>
    <property type="match status" value="1"/>
</dbReference>
<sequence>MKKKMLIKTINWKKLSVFLSSVILAILILNILPSLTSSTLEDGITTDETVIYSQSGNLSDLKEPISSENEKWSQATTLYDQAEEFFDDSYVHEIKLYFDDEEGWYDELLDAHANDPDDPYFSAKFVYDDIEIDPIGINFKGHSSFMGESYKKSFRIDFNYYDSDAEFYGLQKLNLNNGHMDPTMLREKIFWDFASNYVSTVRCVFTRVYVNDEYFGLYTAIEQIDDEFIESRYGSKEGGNLYRAETAGTLSYLGEAESLYASSYELKTNENENDFSKLISLTKILENTPVEDFEEEIEKVLDVEDTLYCMALLNIFASLDSFIGSAHNFYLYENEETGLINYILWDANEAFGRFTFGLEEGQDVRLIDPFWTPTSSSMGVMAASESLTDESTSTIDGPAPPEGPPPIGPDGPGNEFSQLGTDRPLFERLMEVESYNHTYLRILAEMIRDGFNIEFMEGEIQELADLIREDIYADPYKVYTNEQFELTLTDGYSNQKNIFGLESFIEIRSTYLNETLDAYAKKMDIQLNEISLDNGGIIADEKGDYDPWIEIYNLGPGQVNLDHLYLTDDVNNPDKWAFPNFTLDDGEFYLIWADVELTEGSNHLSFELLEEGGEVFLYVESAEGNFRLLDEITYPPKIQNSSYGRYPDGDGEWQDFGDYPTPNHANQENDLIVKLPTTLFINEFMAENQNTIEDPDDDGNYADWIELYNSGNQSIDLSGMYLTDFILDPTLWVFPEGSIIEAMSFLVVWADNEPEQGELHTNFKLSGNGEEIGLISNDGSTLIDYIQFVESIQDFSMGRIPDGSDIWDYSISTPTPGEENSELEVEDTTTIETGFFYIFVGGLASLTIGINLFHKKMRLKNNGDFWISPQDLRNPSPKDGQTGIRTTGGN</sequence>
<feature type="domain" description="LTD" evidence="3">
    <location>
        <begin position="503"/>
        <end position="636"/>
    </location>
</feature>
<dbReference type="InterPro" id="IPR001322">
    <property type="entry name" value="Lamin_tail_dom"/>
</dbReference>
<evidence type="ECO:0000313" key="4">
    <source>
        <dbReference type="EMBL" id="UYP44151.1"/>
    </source>
</evidence>
<evidence type="ECO:0000259" key="3">
    <source>
        <dbReference type="PROSITE" id="PS51841"/>
    </source>
</evidence>
<keyword evidence="2" id="KW-0472">Membrane</keyword>
<feature type="region of interest" description="Disordered" evidence="1">
    <location>
        <begin position="384"/>
        <end position="419"/>
    </location>
</feature>
<keyword evidence="2" id="KW-0812">Transmembrane</keyword>
<proteinExistence type="predicted"/>
<feature type="region of interest" description="Disordered" evidence="1">
    <location>
        <begin position="869"/>
        <end position="890"/>
    </location>
</feature>
<dbReference type="Pfam" id="PF00932">
    <property type="entry name" value="LTD"/>
    <property type="match status" value="1"/>
</dbReference>
<organism evidence="4 5">
    <name type="scientific">Candidatus Lokiarchaeum ossiferum</name>
    <dbReference type="NCBI Taxonomy" id="2951803"/>
    <lineage>
        <taxon>Archaea</taxon>
        <taxon>Promethearchaeati</taxon>
        <taxon>Promethearchaeota</taxon>
        <taxon>Promethearchaeia</taxon>
        <taxon>Promethearchaeales</taxon>
        <taxon>Promethearchaeaceae</taxon>
        <taxon>Candidatus Lokiarchaeum</taxon>
    </lineage>
</organism>
<reference evidence="4" key="1">
    <citation type="submission" date="2022-09" db="EMBL/GenBank/DDBJ databases">
        <title>Actin cytoskeleton and complex cell architecture in an #Asgard archaeon.</title>
        <authorList>
            <person name="Ponce Toledo R.I."/>
            <person name="Schleper C."/>
            <person name="Rodrigues Oliveira T."/>
            <person name="Wollweber F."/>
            <person name="Xu J."/>
            <person name="Rittmann S."/>
            <person name="Klingl A."/>
            <person name="Pilhofer M."/>
        </authorList>
    </citation>
    <scope>NUCLEOTIDE SEQUENCE</scope>
    <source>
        <strain evidence="4">B-35</strain>
    </source>
</reference>
<gene>
    <name evidence="4" type="ORF">NEF87_000436</name>
</gene>
<dbReference type="EMBL" id="CP104013">
    <property type="protein sequence ID" value="UYP44151.1"/>
    <property type="molecule type" value="Genomic_DNA"/>
</dbReference>
<feature type="compositionally biased region" description="Polar residues" evidence="1">
    <location>
        <begin position="385"/>
        <end position="395"/>
    </location>
</feature>
<keyword evidence="2" id="KW-1133">Transmembrane helix</keyword>
<evidence type="ECO:0000313" key="5">
    <source>
        <dbReference type="Proteomes" id="UP001208689"/>
    </source>
</evidence>
<dbReference type="PROSITE" id="PS51841">
    <property type="entry name" value="LTD"/>
    <property type="match status" value="2"/>
</dbReference>
<feature type="transmembrane region" description="Helical" evidence="2">
    <location>
        <begin position="834"/>
        <end position="853"/>
    </location>
</feature>
<evidence type="ECO:0000256" key="1">
    <source>
        <dbReference type="SAM" id="MobiDB-lite"/>
    </source>
</evidence>
<dbReference type="PANTHER" id="PTHR40050:SF1">
    <property type="entry name" value="INNER SPORE COAT PROTEIN H"/>
    <property type="match status" value="1"/>
</dbReference>
<accession>A0ABY6HL50</accession>
<name>A0ABY6HL50_9ARCH</name>